<dbReference type="PROSITE" id="PS50894">
    <property type="entry name" value="HPT"/>
    <property type="match status" value="1"/>
</dbReference>
<accession>A0A8T1VVE3</accession>
<feature type="compositionally biased region" description="Polar residues" evidence="2">
    <location>
        <begin position="149"/>
        <end position="160"/>
    </location>
</feature>
<feature type="region of interest" description="Disordered" evidence="2">
    <location>
        <begin position="145"/>
        <end position="164"/>
    </location>
</feature>
<proteinExistence type="predicted"/>
<keyword evidence="5" id="KW-1185">Reference proteome</keyword>
<evidence type="ECO:0000256" key="1">
    <source>
        <dbReference type="PROSITE-ProRule" id="PRU00110"/>
    </source>
</evidence>
<dbReference type="InterPro" id="IPR008207">
    <property type="entry name" value="Sig_transdc_His_kin_Hpt_dom"/>
</dbReference>
<dbReference type="AlphaFoldDB" id="A0A8T1VVE3"/>
<evidence type="ECO:0000259" key="3">
    <source>
        <dbReference type="PROSITE" id="PS50894"/>
    </source>
</evidence>
<feature type="modified residue" description="Phosphohistidine" evidence="1">
    <location>
        <position position="63"/>
    </location>
</feature>
<evidence type="ECO:0000313" key="4">
    <source>
        <dbReference type="EMBL" id="KAG7385191.1"/>
    </source>
</evidence>
<dbReference type="GO" id="GO:0000160">
    <property type="term" value="P:phosphorelay signal transduction system"/>
    <property type="evidence" value="ECO:0007669"/>
    <property type="project" value="InterPro"/>
</dbReference>
<dbReference type="CDD" id="cd00088">
    <property type="entry name" value="HPT"/>
    <property type="match status" value="1"/>
</dbReference>
<feature type="domain" description="HPt" evidence="3">
    <location>
        <begin position="24"/>
        <end position="117"/>
    </location>
</feature>
<keyword evidence="1" id="KW-0597">Phosphoprotein</keyword>
<evidence type="ECO:0000313" key="5">
    <source>
        <dbReference type="Proteomes" id="UP000693981"/>
    </source>
</evidence>
<dbReference type="Proteomes" id="UP000693981">
    <property type="component" value="Unassembled WGS sequence"/>
</dbReference>
<comment type="caution">
    <text evidence="4">The sequence shown here is derived from an EMBL/GenBank/DDBJ whole genome shotgun (WGS) entry which is preliminary data.</text>
</comment>
<dbReference type="EMBL" id="JAGDFL010000561">
    <property type="protein sequence ID" value="KAG7385191.1"/>
    <property type="molecule type" value="Genomic_DNA"/>
</dbReference>
<evidence type="ECO:0000256" key="2">
    <source>
        <dbReference type="SAM" id="MobiDB-lite"/>
    </source>
</evidence>
<reference evidence="4" key="1">
    <citation type="submission" date="2021-02" db="EMBL/GenBank/DDBJ databases">
        <authorList>
            <person name="Palmer J.M."/>
        </authorList>
    </citation>
    <scope>NUCLEOTIDE SEQUENCE</scope>
    <source>
        <strain evidence="4">SCRP23</strain>
    </source>
</reference>
<name>A0A8T1VVE3_9STRA</name>
<dbReference type="OrthoDB" id="101467at2759"/>
<sequence>MDPASIAIPEGDPVDYSLGVKQCGEELFLNLLEKFTVSCEAIMSRILAAYEQGDIAATRRESHSLKGSSAYVAAMRVSKSAFRVQIACEQLQQCQSEVGTDQPLTAMADVAAVLTAQKALDDSMVLLKKEHRLLRGYLSRNFEFRDPSKNGNATSRSTLRGSDAAHDRAAGPCILM</sequence>
<organism evidence="4 5">
    <name type="scientific">Phytophthora boehmeriae</name>
    <dbReference type="NCBI Taxonomy" id="109152"/>
    <lineage>
        <taxon>Eukaryota</taxon>
        <taxon>Sar</taxon>
        <taxon>Stramenopiles</taxon>
        <taxon>Oomycota</taxon>
        <taxon>Peronosporomycetes</taxon>
        <taxon>Peronosporales</taxon>
        <taxon>Peronosporaceae</taxon>
        <taxon>Phytophthora</taxon>
    </lineage>
</organism>
<dbReference type="Pfam" id="PF01627">
    <property type="entry name" value="Hpt"/>
    <property type="match status" value="1"/>
</dbReference>
<gene>
    <name evidence="4" type="ORF">PHYBOEH_009166</name>
</gene>
<protein>
    <recommendedName>
        <fullName evidence="3">HPt domain-containing protein</fullName>
    </recommendedName>
</protein>